<gene>
    <name evidence="14" type="ORF">J5N97_003874</name>
</gene>
<dbReference type="Pfam" id="PF02182">
    <property type="entry name" value="SAD_SRA"/>
    <property type="match status" value="1"/>
</dbReference>
<evidence type="ECO:0000256" key="8">
    <source>
        <dbReference type="PROSITE-ProRule" id="PRU00358"/>
    </source>
</evidence>
<accession>A0A9D5HQX0</accession>
<dbReference type="PROSITE" id="PS50868">
    <property type="entry name" value="POST_SET"/>
    <property type="match status" value="1"/>
</dbReference>
<dbReference type="PROSITE" id="PS51575">
    <property type="entry name" value="SAM_MT43_SUVAR39_2"/>
    <property type="match status" value="1"/>
</dbReference>
<dbReference type="Proteomes" id="UP001085076">
    <property type="component" value="Miscellaneous, Linkage group lg01"/>
</dbReference>
<feature type="compositionally biased region" description="Basic and acidic residues" evidence="9">
    <location>
        <begin position="338"/>
        <end position="347"/>
    </location>
</feature>
<dbReference type="InterPro" id="IPR036987">
    <property type="entry name" value="SRA-YDG_sf"/>
</dbReference>
<feature type="domain" description="Post-SET" evidence="12">
    <location>
        <begin position="1025"/>
        <end position="1041"/>
    </location>
</feature>
<feature type="region of interest" description="Disordered" evidence="9">
    <location>
        <begin position="271"/>
        <end position="292"/>
    </location>
</feature>
<dbReference type="InterPro" id="IPR003105">
    <property type="entry name" value="SRA_YDG"/>
</dbReference>
<feature type="compositionally biased region" description="Basic and acidic residues" evidence="9">
    <location>
        <begin position="206"/>
        <end position="226"/>
    </location>
</feature>
<dbReference type="OrthoDB" id="5792673at2759"/>
<dbReference type="Gene3D" id="2.170.270.10">
    <property type="entry name" value="SET domain"/>
    <property type="match status" value="1"/>
</dbReference>
<evidence type="ECO:0000256" key="4">
    <source>
        <dbReference type="ARBA" id="ARBA00022679"/>
    </source>
</evidence>
<comment type="subcellular location">
    <subcellularLocation>
        <location evidence="1">Chromosome</location>
    </subcellularLocation>
    <subcellularLocation>
        <location evidence="8">Nucleus</location>
    </subcellularLocation>
</comment>
<dbReference type="Gene3D" id="2.30.280.10">
    <property type="entry name" value="SRA-YDG"/>
    <property type="match status" value="1"/>
</dbReference>
<evidence type="ECO:0000313" key="15">
    <source>
        <dbReference type="Proteomes" id="UP001085076"/>
    </source>
</evidence>
<keyword evidence="15" id="KW-1185">Reference proteome</keyword>
<dbReference type="SUPFAM" id="SSF88697">
    <property type="entry name" value="PUA domain-like"/>
    <property type="match status" value="1"/>
</dbReference>
<evidence type="ECO:0000259" key="11">
    <source>
        <dbReference type="PROSITE" id="PS50867"/>
    </source>
</evidence>
<evidence type="ECO:0000256" key="9">
    <source>
        <dbReference type="SAM" id="MobiDB-lite"/>
    </source>
</evidence>
<evidence type="ECO:0000256" key="2">
    <source>
        <dbReference type="ARBA" id="ARBA00022454"/>
    </source>
</evidence>
<dbReference type="GO" id="GO:0003690">
    <property type="term" value="F:double-stranded DNA binding"/>
    <property type="evidence" value="ECO:0007669"/>
    <property type="project" value="TreeGrafter"/>
</dbReference>
<dbReference type="InterPro" id="IPR015947">
    <property type="entry name" value="PUA-like_sf"/>
</dbReference>
<keyword evidence="2" id="KW-0158">Chromosome</keyword>
<dbReference type="SMART" id="SM00466">
    <property type="entry name" value="SRA"/>
    <property type="match status" value="1"/>
</dbReference>
<feature type="domain" description="YDG" evidence="13">
    <location>
        <begin position="581"/>
        <end position="735"/>
    </location>
</feature>
<feature type="region of interest" description="Disordered" evidence="9">
    <location>
        <begin position="331"/>
        <end position="353"/>
    </location>
</feature>
<dbReference type="GO" id="GO:0032259">
    <property type="term" value="P:methylation"/>
    <property type="evidence" value="ECO:0007669"/>
    <property type="project" value="UniProtKB-KW"/>
</dbReference>
<evidence type="ECO:0000256" key="5">
    <source>
        <dbReference type="ARBA" id="ARBA00022691"/>
    </source>
</evidence>
<evidence type="ECO:0000259" key="13">
    <source>
        <dbReference type="PROSITE" id="PS51015"/>
    </source>
</evidence>
<dbReference type="InterPro" id="IPR007728">
    <property type="entry name" value="Pre-SET_dom"/>
</dbReference>
<dbReference type="InterPro" id="IPR003616">
    <property type="entry name" value="Post-SET_dom"/>
</dbReference>
<dbReference type="GO" id="GO:0005634">
    <property type="term" value="C:nucleus"/>
    <property type="evidence" value="ECO:0007669"/>
    <property type="project" value="UniProtKB-SubCell"/>
</dbReference>
<keyword evidence="5" id="KW-0949">S-adenosyl-L-methionine</keyword>
<evidence type="ECO:0000256" key="6">
    <source>
        <dbReference type="ARBA" id="ARBA00022853"/>
    </source>
</evidence>
<feature type="domain" description="SET" evidence="10">
    <location>
        <begin position="868"/>
        <end position="1011"/>
    </location>
</feature>
<name>A0A9D5HQX0_9LILI</name>
<sequence>MADNPPTNYKQRRFAVRDFPKGCGPNAPKLADLVKPVEETHPASIPDHPVSISAPKEVLLPNGFDEAASHRRELDEPLKELNRESVELNGGDGDALSEAVGVDLRKDVDLVKAKDPVLKKYPPPRRRNASAIRDFPAGCGSKPPTVNASEGESLIVRQNEKEQKQVVDGLDKVGFSERCNFEENQEGVLEIGARVVHPANPGGKSMEAEGKISSKEVECRSSKVEPKVNNYEVDQDTTDSLKAKNADGAQTLVMKPRDDTKEIVSSAGILNVEGEGRGNGTKQIPARTSEKPGLVRVLSVGNNGSENVAKGQGKQMALDRSVSDIKMPRMKHTVKGPKLREQERKPFEPGVTSPSEIKIVDRDAWSSQVRAEDKGPLMPQRNTKKLARKSLVRSEEDNPAVGAQGHEHLEACGDRLIVQALMSDQYCPWRRDKTFMKSSPHFVTPKNKVMKKGKASSKISAGEASYQDKSLVAVNDDEDSLPWEDESRQALVSHKRSCEFDVTLTPLGPMSYPESGGSEGVVTRNRVKKTLRLFQVIVRKFLQREESKRVDLNRINRIDLEAANLLKKRNEWVNRGKPIVGEVPGVEVGDEFHYRVELSIVGLHRPFQGGIDATKFHDTSVATSIVASGGYPDDLDSSESSDVLIYSGSGGNPQKGDKPGGDQKLVRGNLALKNSIETKTPVRVIYGFKELKVSELQDARPKLVSTYTYDGLYLVESYWKERGRHGDVFKFRLRRMPGQPDIGLKEVKKSKRSKVREGLCVKDISMGKEIIPICAVNTIDTDQPLPFKYITKVIYPSWYVLIPPVGCECTGGCSDSKNCACAIKNGGEIPFNFSGAIIQAKPLVYECGPSCKCPPSCYNRVSQHGIKIPLEVFKTNSRGWGVRSLSSIQSGSFICEYIGEMLRESEAEQRSNDEYLFDIGHNYDDQALWEGLSTLIPALQSNPLRESKEDVGFTIDAVDYGNVGRFINHSCSPNLYAQNVLYDHDDKRIPHIMFFAADNIPPLQELTYHYNYTIDQVRDSEGNIKRKDCYCGAPDCTGRLY</sequence>
<dbReference type="Pfam" id="PF05033">
    <property type="entry name" value="Pre-SET"/>
    <property type="match status" value="1"/>
</dbReference>
<evidence type="ECO:0000313" key="14">
    <source>
        <dbReference type="EMBL" id="KAJ0985518.1"/>
    </source>
</evidence>
<dbReference type="SMART" id="SM00317">
    <property type="entry name" value="SET"/>
    <property type="match status" value="1"/>
</dbReference>
<dbReference type="InterPro" id="IPR025794">
    <property type="entry name" value="H3-K9-MeTrfase_plant"/>
</dbReference>
<dbReference type="GO" id="GO:0042054">
    <property type="term" value="F:histone methyltransferase activity"/>
    <property type="evidence" value="ECO:0007669"/>
    <property type="project" value="InterPro"/>
</dbReference>
<dbReference type="Pfam" id="PF00856">
    <property type="entry name" value="SET"/>
    <property type="match status" value="1"/>
</dbReference>
<dbReference type="AlphaFoldDB" id="A0A9D5HQX0"/>
<keyword evidence="7 8" id="KW-0539">Nucleus</keyword>
<dbReference type="SUPFAM" id="SSF82199">
    <property type="entry name" value="SET domain"/>
    <property type="match status" value="1"/>
</dbReference>
<dbReference type="GO" id="GO:0008270">
    <property type="term" value="F:zinc ion binding"/>
    <property type="evidence" value="ECO:0007669"/>
    <property type="project" value="InterPro"/>
</dbReference>
<dbReference type="EMBL" id="JAGGNH010000001">
    <property type="protein sequence ID" value="KAJ0985518.1"/>
    <property type="molecule type" value="Genomic_DNA"/>
</dbReference>
<protein>
    <submittedName>
        <fullName evidence="14">Uncharacterized protein</fullName>
    </submittedName>
</protein>
<reference evidence="14" key="1">
    <citation type="submission" date="2021-03" db="EMBL/GenBank/DDBJ databases">
        <authorList>
            <person name="Li Z."/>
            <person name="Yang C."/>
        </authorList>
    </citation>
    <scope>NUCLEOTIDE SEQUENCE</scope>
    <source>
        <strain evidence="14">Dzin_1.0</strain>
        <tissue evidence="14">Leaf</tissue>
    </source>
</reference>
<dbReference type="PROSITE" id="PS51015">
    <property type="entry name" value="YDG"/>
    <property type="match status" value="1"/>
</dbReference>
<organism evidence="14 15">
    <name type="scientific">Dioscorea zingiberensis</name>
    <dbReference type="NCBI Taxonomy" id="325984"/>
    <lineage>
        <taxon>Eukaryota</taxon>
        <taxon>Viridiplantae</taxon>
        <taxon>Streptophyta</taxon>
        <taxon>Embryophyta</taxon>
        <taxon>Tracheophyta</taxon>
        <taxon>Spermatophyta</taxon>
        <taxon>Magnoliopsida</taxon>
        <taxon>Liliopsida</taxon>
        <taxon>Dioscoreales</taxon>
        <taxon>Dioscoreaceae</taxon>
        <taxon>Dioscorea</taxon>
    </lineage>
</organism>
<evidence type="ECO:0000256" key="3">
    <source>
        <dbReference type="ARBA" id="ARBA00022603"/>
    </source>
</evidence>
<evidence type="ECO:0000256" key="1">
    <source>
        <dbReference type="ARBA" id="ARBA00004286"/>
    </source>
</evidence>
<reference evidence="14" key="2">
    <citation type="journal article" date="2022" name="Hortic Res">
        <title>The genome of Dioscorea zingiberensis sheds light on the biosynthesis, origin and evolution of the medicinally important diosgenin saponins.</title>
        <authorList>
            <person name="Li Y."/>
            <person name="Tan C."/>
            <person name="Li Z."/>
            <person name="Guo J."/>
            <person name="Li S."/>
            <person name="Chen X."/>
            <person name="Wang C."/>
            <person name="Dai X."/>
            <person name="Yang H."/>
            <person name="Song W."/>
            <person name="Hou L."/>
            <person name="Xu J."/>
            <person name="Tong Z."/>
            <person name="Xu A."/>
            <person name="Yuan X."/>
            <person name="Wang W."/>
            <person name="Yang Q."/>
            <person name="Chen L."/>
            <person name="Sun Z."/>
            <person name="Wang K."/>
            <person name="Pan B."/>
            <person name="Chen J."/>
            <person name="Bao Y."/>
            <person name="Liu F."/>
            <person name="Qi X."/>
            <person name="Gang D.R."/>
            <person name="Wen J."/>
            <person name="Li J."/>
        </authorList>
    </citation>
    <scope>NUCLEOTIDE SEQUENCE</scope>
    <source>
        <strain evidence="14">Dzin_1.0</strain>
    </source>
</reference>
<dbReference type="InterPro" id="IPR001214">
    <property type="entry name" value="SET_dom"/>
</dbReference>
<evidence type="ECO:0000259" key="12">
    <source>
        <dbReference type="PROSITE" id="PS50868"/>
    </source>
</evidence>
<dbReference type="PROSITE" id="PS50280">
    <property type="entry name" value="SET"/>
    <property type="match status" value="1"/>
</dbReference>
<comment type="caution">
    <text evidence="14">The sequence shown here is derived from an EMBL/GenBank/DDBJ whole genome shotgun (WGS) entry which is preliminary data.</text>
</comment>
<dbReference type="GO" id="GO:0005694">
    <property type="term" value="C:chromosome"/>
    <property type="evidence" value="ECO:0007669"/>
    <property type="project" value="UniProtKB-SubCell"/>
</dbReference>
<dbReference type="InterPro" id="IPR046341">
    <property type="entry name" value="SET_dom_sf"/>
</dbReference>
<evidence type="ECO:0000256" key="7">
    <source>
        <dbReference type="ARBA" id="ARBA00023242"/>
    </source>
</evidence>
<dbReference type="InterPro" id="IPR051357">
    <property type="entry name" value="H3K9_HMTase_SUVAR3-9"/>
</dbReference>
<evidence type="ECO:0000259" key="10">
    <source>
        <dbReference type="PROSITE" id="PS50280"/>
    </source>
</evidence>
<keyword evidence="4" id="KW-0808">Transferase</keyword>
<keyword evidence="6" id="KW-0156">Chromatin regulator</keyword>
<keyword evidence="3" id="KW-0489">Methyltransferase</keyword>
<dbReference type="PROSITE" id="PS50867">
    <property type="entry name" value="PRE_SET"/>
    <property type="match status" value="1"/>
</dbReference>
<dbReference type="SMART" id="SM00468">
    <property type="entry name" value="PreSET"/>
    <property type="match status" value="1"/>
</dbReference>
<dbReference type="PANTHER" id="PTHR45660">
    <property type="entry name" value="HISTONE-LYSINE N-METHYLTRANSFERASE SETMAR"/>
    <property type="match status" value="1"/>
</dbReference>
<proteinExistence type="predicted"/>
<dbReference type="SMART" id="SM00508">
    <property type="entry name" value="PostSET"/>
    <property type="match status" value="1"/>
</dbReference>
<feature type="region of interest" description="Disordered" evidence="9">
    <location>
        <begin position="119"/>
        <end position="149"/>
    </location>
</feature>
<dbReference type="PANTHER" id="PTHR45660:SF46">
    <property type="entry name" value="HISTONE-LYSINE N-METHYLTRANSFERASE, H3 LYSINE-9 SPECIFIC SUVH6"/>
    <property type="match status" value="1"/>
</dbReference>
<feature type="region of interest" description="Disordered" evidence="9">
    <location>
        <begin position="198"/>
        <end position="259"/>
    </location>
</feature>
<feature type="domain" description="Pre-SET" evidence="11">
    <location>
        <begin position="805"/>
        <end position="865"/>
    </location>
</feature>